<proteinExistence type="predicted"/>
<name>A0A4R1M611_9SPHI</name>
<organism evidence="3 4">
    <name type="scientific">Albibacterium bauzanense</name>
    <dbReference type="NCBI Taxonomy" id="653929"/>
    <lineage>
        <taxon>Bacteria</taxon>
        <taxon>Pseudomonadati</taxon>
        <taxon>Bacteroidota</taxon>
        <taxon>Sphingobacteriia</taxon>
        <taxon>Sphingobacteriales</taxon>
        <taxon>Sphingobacteriaceae</taxon>
        <taxon>Albibacterium</taxon>
    </lineage>
</organism>
<reference evidence="3 4" key="1">
    <citation type="submission" date="2019-03" db="EMBL/GenBank/DDBJ databases">
        <title>Genomic Encyclopedia of Archaeal and Bacterial Type Strains, Phase II (KMG-II): from individual species to whole genera.</title>
        <authorList>
            <person name="Goeker M."/>
        </authorList>
    </citation>
    <scope>NUCLEOTIDE SEQUENCE [LARGE SCALE GENOMIC DNA]</scope>
    <source>
        <strain evidence="3 4">DSM 22554</strain>
    </source>
</reference>
<dbReference type="EMBL" id="SMGO01000001">
    <property type="protein sequence ID" value="TCK85159.1"/>
    <property type="molecule type" value="Genomic_DNA"/>
</dbReference>
<dbReference type="Pfam" id="PF03602">
    <property type="entry name" value="Cons_hypoth95"/>
    <property type="match status" value="1"/>
</dbReference>
<keyword evidence="2 3" id="KW-0808">Transferase</keyword>
<dbReference type="CDD" id="cd02440">
    <property type="entry name" value="AdoMet_MTases"/>
    <property type="match status" value="1"/>
</dbReference>
<dbReference type="InterPro" id="IPR029063">
    <property type="entry name" value="SAM-dependent_MTases_sf"/>
</dbReference>
<dbReference type="PANTHER" id="PTHR43542:SF1">
    <property type="entry name" value="METHYLTRANSFERASE"/>
    <property type="match status" value="1"/>
</dbReference>
<dbReference type="Proteomes" id="UP000294616">
    <property type="component" value="Unassembled WGS sequence"/>
</dbReference>
<dbReference type="GO" id="GO:0003676">
    <property type="term" value="F:nucleic acid binding"/>
    <property type="evidence" value="ECO:0007669"/>
    <property type="project" value="InterPro"/>
</dbReference>
<gene>
    <name evidence="3" type="ORF">C8N28_0459</name>
</gene>
<protein>
    <submittedName>
        <fullName evidence="3">16S rRNA (Guanine(966)-N(2))-methyltransferase RsmD</fullName>
    </submittedName>
</protein>
<dbReference type="Gene3D" id="3.40.50.150">
    <property type="entry name" value="Vaccinia Virus protein VP39"/>
    <property type="match status" value="1"/>
</dbReference>
<evidence type="ECO:0000313" key="3">
    <source>
        <dbReference type="EMBL" id="TCK85159.1"/>
    </source>
</evidence>
<dbReference type="AlphaFoldDB" id="A0A4R1M611"/>
<sequence length="178" mass="20470">MRIISGDLRGRKIDPPKGLPVRPTTDMSKEALFNVLSNRLDFEDIRVLDLFSGTGNISLEFASRGVTDLVAVDQNFKCCAFLTSMVEEFKLPGVRVVRDRVFKFIERTHEPFDLIFADPPYDLPELAEIPDRIFKTELLKPNGLLILEHPSFQHFSNHINFVEKRKYGQTSFSFFTQT</sequence>
<keyword evidence="1 3" id="KW-0489">Methyltransferase</keyword>
<evidence type="ECO:0000256" key="2">
    <source>
        <dbReference type="ARBA" id="ARBA00022679"/>
    </source>
</evidence>
<comment type="caution">
    <text evidence="3">The sequence shown here is derived from an EMBL/GenBank/DDBJ whole genome shotgun (WGS) entry which is preliminary data.</text>
</comment>
<accession>A0A4R1M611</accession>
<keyword evidence="4" id="KW-1185">Reference proteome</keyword>
<evidence type="ECO:0000256" key="1">
    <source>
        <dbReference type="ARBA" id="ARBA00022603"/>
    </source>
</evidence>
<dbReference type="PIRSF" id="PIRSF004553">
    <property type="entry name" value="CHP00095"/>
    <property type="match status" value="1"/>
</dbReference>
<dbReference type="GO" id="GO:0008168">
    <property type="term" value="F:methyltransferase activity"/>
    <property type="evidence" value="ECO:0007669"/>
    <property type="project" value="UniProtKB-KW"/>
</dbReference>
<dbReference type="OrthoDB" id="9803017at2"/>
<dbReference type="RefSeq" id="WP_132221128.1">
    <property type="nucleotide sequence ID" value="NZ_SMGO01000001.1"/>
</dbReference>
<dbReference type="GO" id="GO:0031167">
    <property type="term" value="P:rRNA methylation"/>
    <property type="evidence" value="ECO:0007669"/>
    <property type="project" value="InterPro"/>
</dbReference>
<dbReference type="SUPFAM" id="SSF53335">
    <property type="entry name" value="S-adenosyl-L-methionine-dependent methyltransferases"/>
    <property type="match status" value="1"/>
</dbReference>
<dbReference type="PROSITE" id="PS00092">
    <property type="entry name" value="N6_MTASE"/>
    <property type="match status" value="1"/>
</dbReference>
<evidence type="ECO:0000313" key="4">
    <source>
        <dbReference type="Proteomes" id="UP000294616"/>
    </source>
</evidence>
<dbReference type="NCBIfam" id="TIGR00095">
    <property type="entry name" value="16S rRNA (guanine(966)-N(2))-methyltransferase RsmD"/>
    <property type="match status" value="1"/>
</dbReference>
<dbReference type="InterPro" id="IPR002052">
    <property type="entry name" value="DNA_methylase_N6_adenine_CS"/>
</dbReference>
<dbReference type="InterPro" id="IPR004398">
    <property type="entry name" value="RNA_MeTrfase_RsmD"/>
</dbReference>
<dbReference type="PANTHER" id="PTHR43542">
    <property type="entry name" value="METHYLTRANSFERASE"/>
    <property type="match status" value="1"/>
</dbReference>